<gene>
    <name evidence="2" type="ORF">ALC62_11201</name>
</gene>
<dbReference type="Proteomes" id="UP000078542">
    <property type="component" value="Unassembled WGS sequence"/>
</dbReference>
<evidence type="ECO:0000256" key="1">
    <source>
        <dbReference type="SAM" id="MobiDB-lite"/>
    </source>
</evidence>
<feature type="compositionally biased region" description="Basic and acidic residues" evidence="1">
    <location>
        <begin position="1"/>
        <end position="13"/>
    </location>
</feature>
<sequence length="81" mass="9541">MANKPEKMSKTEEAVAVEDSNNKNIEIEMTSNPEEFRRKKKETKQEDIKRPKTCDEDSYIVKLFKNLMNSQESKKSTEKKK</sequence>
<keyword evidence="3" id="KW-1185">Reference proteome</keyword>
<dbReference type="AlphaFoldDB" id="A0A195CAX3"/>
<organism evidence="2 3">
    <name type="scientific">Cyphomyrmex costatus</name>
    <dbReference type="NCBI Taxonomy" id="456900"/>
    <lineage>
        <taxon>Eukaryota</taxon>
        <taxon>Metazoa</taxon>
        <taxon>Ecdysozoa</taxon>
        <taxon>Arthropoda</taxon>
        <taxon>Hexapoda</taxon>
        <taxon>Insecta</taxon>
        <taxon>Pterygota</taxon>
        <taxon>Neoptera</taxon>
        <taxon>Endopterygota</taxon>
        <taxon>Hymenoptera</taxon>
        <taxon>Apocrita</taxon>
        <taxon>Aculeata</taxon>
        <taxon>Formicoidea</taxon>
        <taxon>Formicidae</taxon>
        <taxon>Myrmicinae</taxon>
        <taxon>Cyphomyrmex</taxon>
    </lineage>
</organism>
<feature type="region of interest" description="Disordered" evidence="1">
    <location>
        <begin position="1"/>
        <end position="53"/>
    </location>
</feature>
<reference evidence="2 3" key="1">
    <citation type="submission" date="2016-03" db="EMBL/GenBank/DDBJ databases">
        <title>Cyphomyrmex costatus WGS genome.</title>
        <authorList>
            <person name="Nygaard S."/>
            <person name="Hu H."/>
            <person name="Boomsma J."/>
            <person name="Zhang G."/>
        </authorList>
    </citation>
    <scope>NUCLEOTIDE SEQUENCE [LARGE SCALE GENOMIC DNA]</scope>
    <source>
        <strain evidence="2">MS0001</strain>
        <tissue evidence="2">Whole body</tissue>
    </source>
</reference>
<feature type="compositionally biased region" description="Basic and acidic residues" evidence="1">
    <location>
        <begin position="43"/>
        <end position="53"/>
    </location>
</feature>
<evidence type="ECO:0000313" key="3">
    <source>
        <dbReference type="Proteomes" id="UP000078542"/>
    </source>
</evidence>
<protein>
    <submittedName>
        <fullName evidence="2">Uncharacterized protein</fullName>
    </submittedName>
</protein>
<evidence type="ECO:0000313" key="2">
    <source>
        <dbReference type="EMBL" id="KYM97855.1"/>
    </source>
</evidence>
<name>A0A195CAX3_9HYME</name>
<proteinExistence type="predicted"/>
<accession>A0A195CAX3</accession>
<dbReference type="EMBL" id="KQ978023">
    <property type="protein sequence ID" value="KYM97855.1"/>
    <property type="molecule type" value="Genomic_DNA"/>
</dbReference>